<dbReference type="GO" id="GO:0009279">
    <property type="term" value="C:cell outer membrane"/>
    <property type="evidence" value="ECO:0007669"/>
    <property type="project" value="UniProtKB-SubCell"/>
</dbReference>
<dbReference type="InterPro" id="IPR049712">
    <property type="entry name" value="Poly_export"/>
</dbReference>
<dbReference type="OrthoDB" id="9808421at2"/>
<sequence precursor="true">MMRNNIPRYGSLALVVLMATACSSNYMPEDKAGVSAAAINEQELFSSVSELDYSAKSEDYRIGVADLLKISVFRADEFEQEARVDSDGSISLPLLGNVRVEGLTPSQLEQQLASLLKQKYLQNPQVTVFVKEYSSQQITLDGAFRKPGIYPVTAGQVTLLQALALGGGLDTIADPGKVVLFRKIGNRPKAFRLNIDAIRDGQMKNPYLRNNDIIVAHRSNSRYWLKEVASTISSARSIAIPFY</sequence>
<dbReference type="GO" id="GO:0046930">
    <property type="term" value="C:pore complex"/>
    <property type="evidence" value="ECO:0007669"/>
    <property type="project" value="UniProtKB-KW"/>
</dbReference>
<evidence type="ECO:0000256" key="7">
    <source>
        <dbReference type="ARBA" id="ARBA00022729"/>
    </source>
</evidence>
<keyword evidence="5" id="KW-0762">Sugar transport</keyword>
<evidence type="ECO:0000256" key="4">
    <source>
        <dbReference type="ARBA" id="ARBA00022452"/>
    </source>
</evidence>
<keyword evidence="4" id="KW-1134">Transmembrane beta strand</keyword>
<dbReference type="Proteomes" id="UP000005317">
    <property type="component" value="Unassembled WGS sequence"/>
</dbReference>
<keyword evidence="6" id="KW-0812">Transmembrane</keyword>
<feature type="domain" description="Polysaccharide export protein N-terminal" evidence="16">
    <location>
        <begin position="55"/>
        <end position="131"/>
    </location>
</feature>
<dbReference type="PROSITE" id="PS51257">
    <property type="entry name" value="PROKAR_LIPOPROTEIN"/>
    <property type="match status" value="1"/>
</dbReference>
<keyword evidence="12" id="KW-0564">Palmitate</keyword>
<evidence type="ECO:0000256" key="5">
    <source>
        <dbReference type="ARBA" id="ARBA00022597"/>
    </source>
</evidence>
<keyword evidence="14" id="KW-0449">Lipoprotein</keyword>
<keyword evidence="10" id="KW-0626">Porin</keyword>
<evidence type="ECO:0000259" key="17">
    <source>
        <dbReference type="Pfam" id="PF22461"/>
    </source>
</evidence>
<keyword evidence="7 15" id="KW-0732">Signal</keyword>
<dbReference type="GO" id="GO:0006811">
    <property type="term" value="P:monoatomic ion transport"/>
    <property type="evidence" value="ECO:0007669"/>
    <property type="project" value="UniProtKB-KW"/>
</dbReference>
<evidence type="ECO:0000313" key="19">
    <source>
        <dbReference type="Proteomes" id="UP000005317"/>
    </source>
</evidence>
<name>A0A656HAY1_THINJ</name>
<dbReference type="EMBL" id="JH651384">
    <property type="protein sequence ID" value="EIJ34241.1"/>
    <property type="molecule type" value="Genomic_DNA"/>
</dbReference>
<dbReference type="PANTHER" id="PTHR33619:SF3">
    <property type="entry name" value="POLYSACCHARIDE EXPORT PROTEIN GFCE-RELATED"/>
    <property type="match status" value="1"/>
</dbReference>
<evidence type="ECO:0000256" key="9">
    <source>
        <dbReference type="ARBA" id="ARBA00023065"/>
    </source>
</evidence>
<keyword evidence="19" id="KW-1185">Reference proteome</keyword>
<dbReference type="InterPro" id="IPR003715">
    <property type="entry name" value="Poly_export_N"/>
</dbReference>
<evidence type="ECO:0000259" key="16">
    <source>
        <dbReference type="Pfam" id="PF02563"/>
    </source>
</evidence>
<keyword evidence="13" id="KW-0998">Cell outer membrane</keyword>
<dbReference type="PANTHER" id="PTHR33619">
    <property type="entry name" value="POLYSACCHARIDE EXPORT PROTEIN GFCE-RELATED"/>
    <property type="match status" value="1"/>
</dbReference>
<evidence type="ECO:0000256" key="8">
    <source>
        <dbReference type="ARBA" id="ARBA00023047"/>
    </source>
</evidence>
<keyword evidence="8" id="KW-0625">Polysaccharide transport</keyword>
<keyword evidence="11" id="KW-0472">Membrane</keyword>
<organism evidence="18 19">
    <name type="scientific">Thiothrix nivea (strain ATCC 35100 / DSM 5205 / JP2)</name>
    <dbReference type="NCBI Taxonomy" id="870187"/>
    <lineage>
        <taxon>Bacteria</taxon>
        <taxon>Pseudomonadati</taxon>
        <taxon>Pseudomonadota</taxon>
        <taxon>Gammaproteobacteria</taxon>
        <taxon>Thiotrichales</taxon>
        <taxon>Thiotrichaceae</taxon>
        <taxon>Thiothrix</taxon>
    </lineage>
</organism>
<protein>
    <submittedName>
        <fullName evidence="18">Polysaccharide export protein</fullName>
    </submittedName>
</protein>
<evidence type="ECO:0000256" key="14">
    <source>
        <dbReference type="ARBA" id="ARBA00023288"/>
    </source>
</evidence>
<evidence type="ECO:0000256" key="11">
    <source>
        <dbReference type="ARBA" id="ARBA00023136"/>
    </source>
</evidence>
<evidence type="ECO:0000256" key="6">
    <source>
        <dbReference type="ARBA" id="ARBA00022692"/>
    </source>
</evidence>
<dbReference type="AlphaFoldDB" id="A0A656HAY1"/>
<keyword evidence="3" id="KW-0813">Transport</keyword>
<proteinExistence type="inferred from homology"/>
<dbReference type="Pfam" id="PF02563">
    <property type="entry name" value="Poly_export"/>
    <property type="match status" value="1"/>
</dbReference>
<evidence type="ECO:0000256" key="15">
    <source>
        <dbReference type="SAM" id="SignalP"/>
    </source>
</evidence>
<evidence type="ECO:0000256" key="1">
    <source>
        <dbReference type="ARBA" id="ARBA00004571"/>
    </source>
</evidence>
<evidence type="ECO:0000256" key="3">
    <source>
        <dbReference type="ARBA" id="ARBA00022448"/>
    </source>
</evidence>
<evidence type="ECO:0000256" key="13">
    <source>
        <dbReference type="ARBA" id="ARBA00023237"/>
    </source>
</evidence>
<dbReference type="GO" id="GO:0015159">
    <property type="term" value="F:polysaccharide transmembrane transporter activity"/>
    <property type="evidence" value="ECO:0007669"/>
    <property type="project" value="InterPro"/>
</dbReference>
<feature type="chain" id="PRO_5024913692" evidence="15">
    <location>
        <begin position="27"/>
        <end position="243"/>
    </location>
</feature>
<keyword evidence="9" id="KW-0406">Ion transport</keyword>
<reference evidence="19" key="1">
    <citation type="journal article" date="2011" name="Stand. Genomic Sci.">
        <title>Genome sequence of the filamentous, gliding Thiothrix nivea neotype strain (JP2(T)).</title>
        <authorList>
            <person name="Lapidus A."/>
            <person name="Nolan M."/>
            <person name="Lucas S."/>
            <person name="Glavina Del Rio T."/>
            <person name="Tice H."/>
            <person name="Cheng J.F."/>
            <person name="Tapia R."/>
            <person name="Han C."/>
            <person name="Goodwin L."/>
            <person name="Pitluck S."/>
            <person name="Liolios K."/>
            <person name="Pagani I."/>
            <person name="Ivanova N."/>
            <person name="Huntemann M."/>
            <person name="Mavromatis K."/>
            <person name="Mikhailova N."/>
            <person name="Pati A."/>
            <person name="Chen A."/>
            <person name="Palaniappan K."/>
            <person name="Land M."/>
            <person name="Brambilla E.M."/>
            <person name="Rohde M."/>
            <person name="Abt B."/>
            <person name="Verbarg S."/>
            <person name="Goker M."/>
            <person name="Bristow J."/>
            <person name="Eisen J.A."/>
            <person name="Markowitz V."/>
            <person name="Hugenholtz P."/>
            <person name="Kyrpides N.C."/>
            <person name="Klenk H.P."/>
            <person name="Woyke T."/>
        </authorList>
    </citation>
    <scope>NUCLEOTIDE SEQUENCE [LARGE SCALE GENOMIC DNA]</scope>
    <source>
        <strain evidence="19">ATCC 35100 / DSM 5205 / JP2</strain>
    </source>
</reference>
<comment type="similarity">
    <text evidence="2">Belongs to the BexD/CtrA/VexA family.</text>
</comment>
<feature type="domain" description="SLBB" evidence="17">
    <location>
        <begin position="136"/>
        <end position="214"/>
    </location>
</feature>
<dbReference type="Pfam" id="PF22461">
    <property type="entry name" value="SLBB_2"/>
    <property type="match status" value="1"/>
</dbReference>
<evidence type="ECO:0000256" key="12">
    <source>
        <dbReference type="ARBA" id="ARBA00023139"/>
    </source>
</evidence>
<dbReference type="InterPro" id="IPR054765">
    <property type="entry name" value="SLBB_dom"/>
</dbReference>
<comment type="subcellular location">
    <subcellularLocation>
        <location evidence="1">Cell outer membrane</location>
        <topology evidence="1">Multi-pass membrane protein</topology>
    </subcellularLocation>
</comment>
<accession>A0A656HAY1</accession>
<dbReference type="Gene3D" id="3.10.560.10">
    <property type="entry name" value="Outer membrane lipoprotein wza domain like"/>
    <property type="match status" value="2"/>
</dbReference>
<dbReference type="Gene3D" id="3.30.1950.10">
    <property type="entry name" value="wza like domain"/>
    <property type="match status" value="1"/>
</dbReference>
<gene>
    <name evidence="18" type="ORF">Thini_1654</name>
</gene>
<evidence type="ECO:0000313" key="18">
    <source>
        <dbReference type="EMBL" id="EIJ34241.1"/>
    </source>
</evidence>
<evidence type="ECO:0000256" key="2">
    <source>
        <dbReference type="ARBA" id="ARBA00009450"/>
    </source>
</evidence>
<dbReference type="GO" id="GO:0015288">
    <property type="term" value="F:porin activity"/>
    <property type="evidence" value="ECO:0007669"/>
    <property type="project" value="UniProtKB-KW"/>
</dbReference>
<evidence type="ECO:0000256" key="10">
    <source>
        <dbReference type="ARBA" id="ARBA00023114"/>
    </source>
</evidence>
<feature type="signal peptide" evidence="15">
    <location>
        <begin position="1"/>
        <end position="26"/>
    </location>
</feature>